<name>A0AAN6Y6F2_9PEZI</name>
<protein>
    <submittedName>
        <fullName evidence="2">Uncharacterized protein</fullName>
    </submittedName>
</protein>
<reference evidence="2" key="2">
    <citation type="submission" date="2023-05" db="EMBL/GenBank/DDBJ databases">
        <authorList>
            <consortium name="Lawrence Berkeley National Laboratory"/>
            <person name="Steindorff A."/>
            <person name="Hensen N."/>
            <person name="Bonometti L."/>
            <person name="Westerberg I."/>
            <person name="Brannstrom I.O."/>
            <person name="Guillou S."/>
            <person name="Cros-Aarteil S."/>
            <person name="Calhoun S."/>
            <person name="Haridas S."/>
            <person name="Kuo A."/>
            <person name="Mondo S."/>
            <person name="Pangilinan J."/>
            <person name="Riley R."/>
            <person name="Labutti K."/>
            <person name="Andreopoulos B."/>
            <person name="Lipzen A."/>
            <person name="Chen C."/>
            <person name="Yanf M."/>
            <person name="Daum C."/>
            <person name="Ng V."/>
            <person name="Clum A."/>
            <person name="Ohm R."/>
            <person name="Martin F."/>
            <person name="Silar P."/>
            <person name="Natvig D."/>
            <person name="Lalanne C."/>
            <person name="Gautier V."/>
            <person name="Ament-Velasquez S.L."/>
            <person name="Kruys A."/>
            <person name="Hutchinson M.I."/>
            <person name="Powell A.J."/>
            <person name="Barry K."/>
            <person name="Miller A.N."/>
            <person name="Grigoriev I.V."/>
            <person name="Debuchy R."/>
            <person name="Gladieux P."/>
            <person name="Thoren M.H."/>
            <person name="Johannesson H."/>
        </authorList>
    </citation>
    <scope>NUCLEOTIDE SEQUENCE</scope>
    <source>
        <strain evidence="2">PSN293</strain>
    </source>
</reference>
<dbReference type="AlphaFoldDB" id="A0AAN6Y6F2"/>
<proteinExistence type="predicted"/>
<feature type="compositionally biased region" description="Basic and acidic residues" evidence="1">
    <location>
        <begin position="208"/>
        <end position="220"/>
    </location>
</feature>
<comment type="caution">
    <text evidence="2">The sequence shown here is derived from an EMBL/GenBank/DDBJ whole genome shotgun (WGS) entry which is preliminary data.</text>
</comment>
<keyword evidence="3" id="KW-1185">Reference proteome</keyword>
<accession>A0AAN6Y6F2</accession>
<reference evidence="2" key="1">
    <citation type="journal article" date="2023" name="Mol. Phylogenet. Evol.">
        <title>Genome-scale phylogeny and comparative genomics of the fungal order Sordariales.</title>
        <authorList>
            <person name="Hensen N."/>
            <person name="Bonometti L."/>
            <person name="Westerberg I."/>
            <person name="Brannstrom I.O."/>
            <person name="Guillou S."/>
            <person name="Cros-Aarteil S."/>
            <person name="Calhoun S."/>
            <person name="Haridas S."/>
            <person name="Kuo A."/>
            <person name="Mondo S."/>
            <person name="Pangilinan J."/>
            <person name="Riley R."/>
            <person name="LaButti K."/>
            <person name="Andreopoulos B."/>
            <person name="Lipzen A."/>
            <person name="Chen C."/>
            <person name="Yan M."/>
            <person name="Daum C."/>
            <person name="Ng V."/>
            <person name="Clum A."/>
            <person name="Steindorff A."/>
            <person name="Ohm R.A."/>
            <person name="Martin F."/>
            <person name="Silar P."/>
            <person name="Natvig D.O."/>
            <person name="Lalanne C."/>
            <person name="Gautier V."/>
            <person name="Ament-Velasquez S.L."/>
            <person name="Kruys A."/>
            <person name="Hutchinson M.I."/>
            <person name="Powell A.J."/>
            <person name="Barry K."/>
            <person name="Miller A.N."/>
            <person name="Grigoriev I.V."/>
            <person name="Debuchy R."/>
            <person name="Gladieux P."/>
            <person name="Hiltunen Thoren M."/>
            <person name="Johannesson H."/>
        </authorList>
    </citation>
    <scope>NUCLEOTIDE SEQUENCE</scope>
    <source>
        <strain evidence="2">PSN293</strain>
    </source>
</reference>
<organism evidence="2 3">
    <name type="scientific">Rhypophila decipiens</name>
    <dbReference type="NCBI Taxonomy" id="261697"/>
    <lineage>
        <taxon>Eukaryota</taxon>
        <taxon>Fungi</taxon>
        <taxon>Dikarya</taxon>
        <taxon>Ascomycota</taxon>
        <taxon>Pezizomycotina</taxon>
        <taxon>Sordariomycetes</taxon>
        <taxon>Sordariomycetidae</taxon>
        <taxon>Sordariales</taxon>
        <taxon>Naviculisporaceae</taxon>
        <taxon>Rhypophila</taxon>
    </lineage>
</organism>
<evidence type="ECO:0000313" key="2">
    <source>
        <dbReference type="EMBL" id="KAK4213528.1"/>
    </source>
</evidence>
<gene>
    <name evidence="2" type="ORF">QBC37DRAFT_387897</name>
</gene>
<sequence>MWVPSSRNYKAAYGFNAELRACIDSAKVAKEGQAPWDPDRGNWPLNDWCWGTLIALADVKMDQYQKGILNWDHLDSVIEPHHPRKPSAAPLNMKAEAKKYIGELMLEETMPAPWTGEPVPVPIGLSRRRRELLPVWEQDKKGNLVPGPGITRTFPTGHRDAKYMTYDGLAREGEPGGERRFNHWVPTFQDHDPDVSGYMDKFSPTGSETDRPPGDEKDPYWEEVDYTIEPSHDETDLGPFAQERTNLTTTGGLIVDPSRSLPTVATWIPFPWKRLQVGDDEDAGVTEVLQTGLTTPGGTPFSPKAWNQLTTEILRREGHRCLGAEVDPGSDSSREDTA</sequence>
<dbReference type="Proteomes" id="UP001301769">
    <property type="component" value="Unassembled WGS sequence"/>
</dbReference>
<feature type="region of interest" description="Disordered" evidence="1">
    <location>
        <begin position="193"/>
        <end position="220"/>
    </location>
</feature>
<dbReference type="EMBL" id="MU858107">
    <property type="protein sequence ID" value="KAK4213528.1"/>
    <property type="molecule type" value="Genomic_DNA"/>
</dbReference>
<evidence type="ECO:0000256" key="1">
    <source>
        <dbReference type="SAM" id="MobiDB-lite"/>
    </source>
</evidence>
<evidence type="ECO:0000313" key="3">
    <source>
        <dbReference type="Proteomes" id="UP001301769"/>
    </source>
</evidence>